<accession>A0A953JA76</accession>
<evidence type="ECO:0000313" key="3">
    <source>
        <dbReference type="Proteomes" id="UP000705867"/>
    </source>
</evidence>
<dbReference type="InterPro" id="IPR018490">
    <property type="entry name" value="cNMP-bd_dom_sf"/>
</dbReference>
<organism evidence="2 3">
    <name type="scientific">Candidatus Nitrobium versatile</name>
    <dbReference type="NCBI Taxonomy" id="2884831"/>
    <lineage>
        <taxon>Bacteria</taxon>
        <taxon>Pseudomonadati</taxon>
        <taxon>Nitrospirota</taxon>
        <taxon>Nitrospiria</taxon>
        <taxon>Nitrospirales</taxon>
        <taxon>Nitrospiraceae</taxon>
        <taxon>Candidatus Nitrobium</taxon>
    </lineage>
</organism>
<dbReference type="PANTHER" id="PTHR24567:SF28">
    <property type="entry name" value="LISTERIOLYSIN REGULATORY PROTEIN"/>
    <property type="match status" value="1"/>
</dbReference>
<dbReference type="Pfam" id="PF00027">
    <property type="entry name" value="cNMP_binding"/>
    <property type="match status" value="1"/>
</dbReference>
<evidence type="ECO:0000313" key="2">
    <source>
        <dbReference type="EMBL" id="MBZ0156202.1"/>
    </source>
</evidence>
<dbReference type="GO" id="GO:0005829">
    <property type="term" value="C:cytosol"/>
    <property type="evidence" value="ECO:0007669"/>
    <property type="project" value="TreeGrafter"/>
</dbReference>
<dbReference type="AlphaFoldDB" id="A0A953JA76"/>
<feature type="domain" description="Cyclic nucleotide-binding" evidence="1">
    <location>
        <begin position="17"/>
        <end position="106"/>
    </location>
</feature>
<dbReference type="PANTHER" id="PTHR24567">
    <property type="entry name" value="CRP FAMILY TRANSCRIPTIONAL REGULATORY PROTEIN"/>
    <property type="match status" value="1"/>
</dbReference>
<protein>
    <submittedName>
        <fullName evidence="2">Cyclic nucleotide-binding domain-containing protein</fullName>
    </submittedName>
</protein>
<dbReference type="InterPro" id="IPR000595">
    <property type="entry name" value="cNMP-bd_dom"/>
</dbReference>
<dbReference type="InterPro" id="IPR014710">
    <property type="entry name" value="RmlC-like_jellyroll"/>
</dbReference>
<dbReference type="SUPFAM" id="SSF51206">
    <property type="entry name" value="cAMP-binding domain-like"/>
    <property type="match status" value="1"/>
</dbReference>
<gene>
    <name evidence="2" type="ORF">K8I29_08345</name>
</gene>
<dbReference type="Gene3D" id="2.60.120.10">
    <property type="entry name" value="Jelly Rolls"/>
    <property type="match status" value="1"/>
</dbReference>
<proteinExistence type="predicted"/>
<dbReference type="InterPro" id="IPR050397">
    <property type="entry name" value="Env_Response_Regulators"/>
</dbReference>
<dbReference type="CDD" id="cd00038">
    <property type="entry name" value="CAP_ED"/>
    <property type="match status" value="1"/>
</dbReference>
<dbReference type="GO" id="GO:0003700">
    <property type="term" value="F:DNA-binding transcription factor activity"/>
    <property type="evidence" value="ECO:0007669"/>
    <property type="project" value="TreeGrafter"/>
</dbReference>
<dbReference type="EMBL" id="JAIOIV010000071">
    <property type="protein sequence ID" value="MBZ0156202.1"/>
    <property type="molecule type" value="Genomic_DNA"/>
</dbReference>
<evidence type="ECO:0000259" key="1">
    <source>
        <dbReference type="PROSITE" id="PS50042"/>
    </source>
</evidence>
<reference evidence="2" key="2">
    <citation type="submission" date="2021-08" db="EMBL/GenBank/DDBJ databases">
        <authorList>
            <person name="Dalcin Martins P."/>
        </authorList>
    </citation>
    <scope>NUCLEOTIDE SEQUENCE</scope>
    <source>
        <strain evidence="2">MAG_39</strain>
    </source>
</reference>
<comment type="caution">
    <text evidence="2">The sequence shown here is derived from an EMBL/GenBank/DDBJ whole genome shotgun (WGS) entry which is preliminary data.</text>
</comment>
<dbReference type="Proteomes" id="UP000705867">
    <property type="component" value="Unassembled WGS sequence"/>
</dbReference>
<reference evidence="2" key="1">
    <citation type="journal article" date="2021" name="bioRxiv">
        <title>Unraveling nitrogen, sulfur and carbon metabolic pathways and microbial community transcriptional responses to substrate deprivation and toxicity stresses in a bioreactor mimicking anoxic brackish coastal sediment conditions.</title>
        <authorList>
            <person name="Martins P.D."/>
            <person name="Echeveste M.J."/>
            <person name="Arshad A."/>
            <person name="Kurth J."/>
            <person name="Ouboter H."/>
            <person name="Jetten M.S.M."/>
            <person name="Welte C.U."/>
        </authorList>
    </citation>
    <scope>NUCLEOTIDE SEQUENCE</scope>
    <source>
        <strain evidence="2">MAG_39</strain>
    </source>
</reference>
<sequence>MGRNKGYDIQGLKNLPIFSSLSDEELREIQEHVVLEKFRKKESIFLEGTLPEWLYLLVSGKVKITKISHDGKEITLELISPPHIFGSFPVLKGIPYLSNAVAMEDS</sequence>
<dbReference type="PROSITE" id="PS50042">
    <property type="entry name" value="CNMP_BINDING_3"/>
    <property type="match status" value="1"/>
</dbReference>
<name>A0A953JA76_9BACT</name>